<name>A0ACA9KUF6_9GLOM</name>
<evidence type="ECO:0000313" key="2">
    <source>
        <dbReference type="Proteomes" id="UP000789525"/>
    </source>
</evidence>
<proteinExistence type="predicted"/>
<sequence length="805" mass="92024">MTETLRMNPQHMYDKPNEYVAKDSGFQEMKSQIDATTISLADRKLTLVDENEKDNKHNKNEAGLLDPWNSSVKEQDFENSIKFDKEPNLKNHDMTGDEPEKKKVDLFNSQTSDLLLLDPLGDEKLIINDASLSEEEKRSKINSIFSRAASNGNVEKVTRMLETAREYIDIDSQDEEGTTPLIYAACFGHESVAYTLLEAGAKVDAKDRFGWTPLMWATNNNHDPTVRLFLDRGADAGAKSVKGRTVFDFIPSENPKIAEIFIQNPQRDSWSSVGSIGRWSLCSEAEQKLVEKLAEAEMEKRMLAESALNLDVDLASLGFEESEPEEEEEGPPEFLWNTCLPDQMFVFSFEDIPHILKTVVTNMQPIRNKSQKPVPANVLFLSARFAHYFSSPELLESLLFDVINAIDHAVKTRPDDMTLLAFWISNCTLLLYYLKKDTGLAVATVEYQLRISEQLHEIYVLLIKDAQKRIEKILEASMLEYDNIPGMDDVRFEGEWQFIRTFIRRSKSPPQTGYNTPTKNPGSNLRRSSSTSMVPPFRSPSSPRQRSAPSPRNITSLLSSTLFILQTYEIHPMIIEQALSQLFYYISCELFNKILSRKKYLCRSKAMQIRLNVSALEDWVRTNNLPLSLISHFQPLIQLLQLLMCWSQMTDFAILVQTTKELNLINPAQLKRVSKNYRYEVNEPRITEECQQYILQLEEDTERRKKRYSTESIRSDRSDASSIIFLTVSPSLPPCAGPNWEDDDDLMEMKDSELLLPFAIPTSTEMLANYGGKEKGTDFIPLVPDEWMEKLDVEMRHGAGALEIN</sequence>
<comment type="caution">
    <text evidence="1">The sequence shown here is derived from an EMBL/GenBank/DDBJ whole genome shotgun (WGS) entry which is preliminary data.</text>
</comment>
<keyword evidence="2" id="KW-1185">Reference proteome</keyword>
<dbReference type="EMBL" id="CAJVPT010002989">
    <property type="protein sequence ID" value="CAG8489968.1"/>
    <property type="molecule type" value="Genomic_DNA"/>
</dbReference>
<evidence type="ECO:0000313" key="1">
    <source>
        <dbReference type="EMBL" id="CAG8489968.1"/>
    </source>
</evidence>
<accession>A0ACA9KUF6</accession>
<reference evidence="1" key="1">
    <citation type="submission" date="2021-06" db="EMBL/GenBank/DDBJ databases">
        <authorList>
            <person name="Kallberg Y."/>
            <person name="Tangrot J."/>
            <person name="Rosling A."/>
        </authorList>
    </citation>
    <scope>NUCLEOTIDE SEQUENCE</scope>
    <source>
        <strain evidence="1">CL356</strain>
    </source>
</reference>
<dbReference type="Proteomes" id="UP000789525">
    <property type="component" value="Unassembled WGS sequence"/>
</dbReference>
<gene>
    <name evidence="1" type="ORF">ACOLOM_LOCUS2338</name>
</gene>
<protein>
    <submittedName>
        <fullName evidence="1">14651_t:CDS:1</fullName>
    </submittedName>
</protein>
<organism evidence="1 2">
    <name type="scientific">Acaulospora colombiana</name>
    <dbReference type="NCBI Taxonomy" id="27376"/>
    <lineage>
        <taxon>Eukaryota</taxon>
        <taxon>Fungi</taxon>
        <taxon>Fungi incertae sedis</taxon>
        <taxon>Mucoromycota</taxon>
        <taxon>Glomeromycotina</taxon>
        <taxon>Glomeromycetes</taxon>
        <taxon>Diversisporales</taxon>
        <taxon>Acaulosporaceae</taxon>
        <taxon>Acaulospora</taxon>
    </lineage>
</organism>